<protein>
    <submittedName>
        <fullName evidence="2">Uncharacterized protein</fullName>
    </submittedName>
</protein>
<organism evidence="2">
    <name type="scientific">Oikopleura dioica</name>
    <name type="common">Tunicate</name>
    <dbReference type="NCBI Taxonomy" id="34765"/>
    <lineage>
        <taxon>Eukaryota</taxon>
        <taxon>Metazoa</taxon>
        <taxon>Chordata</taxon>
        <taxon>Tunicata</taxon>
        <taxon>Appendicularia</taxon>
        <taxon>Copelata</taxon>
        <taxon>Oikopleuridae</taxon>
        <taxon>Oikopleura</taxon>
    </lineage>
</organism>
<dbReference type="AlphaFoldDB" id="E4Z6P1"/>
<evidence type="ECO:0000256" key="1">
    <source>
        <dbReference type="SAM" id="Phobius"/>
    </source>
</evidence>
<keyword evidence="1" id="KW-1133">Transmembrane helix</keyword>
<dbReference type="EMBL" id="FN658151">
    <property type="protein sequence ID" value="CBY43369.1"/>
    <property type="molecule type" value="Genomic_DNA"/>
</dbReference>
<reference evidence="2" key="1">
    <citation type="journal article" date="2010" name="Science">
        <title>Plasticity of animal genome architecture unmasked by rapid evolution of a pelagic tunicate.</title>
        <authorList>
            <person name="Denoeud F."/>
            <person name="Henriet S."/>
            <person name="Mungpakdee S."/>
            <person name="Aury J.M."/>
            <person name="Da Silva C."/>
            <person name="Brinkmann H."/>
            <person name="Mikhaleva J."/>
            <person name="Olsen L.C."/>
            <person name="Jubin C."/>
            <person name="Canestro C."/>
            <person name="Bouquet J.M."/>
            <person name="Danks G."/>
            <person name="Poulain J."/>
            <person name="Campsteijn C."/>
            <person name="Adamski M."/>
            <person name="Cross I."/>
            <person name="Yadetie F."/>
            <person name="Muffato M."/>
            <person name="Louis A."/>
            <person name="Butcher S."/>
            <person name="Tsagkogeorga G."/>
            <person name="Konrad A."/>
            <person name="Singh S."/>
            <person name="Jensen M.F."/>
            <person name="Cong E.H."/>
            <person name="Eikeseth-Otteraa H."/>
            <person name="Noel B."/>
            <person name="Anthouard V."/>
            <person name="Porcel B.M."/>
            <person name="Kachouri-Lafond R."/>
            <person name="Nishino A."/>
            <person name="Ugolini M."/>
            <person name="Chourrout P."/>
            <person name="Nishida H."/>
            <person name="Aasland R."/>
            <person name="Huzurbazar S."/>
            <person name="Westhof E."/>
            <person name="Delsuc F."/>
            <person name="Lehrach H."/>
            <person name="Reinhardt R."/>
            <person name="Weissenbach J."/>
            <person name="Roy S.W."/>
            <person name="Artiguenave F."/>
            <person name="Postlethwait J.H."/>
            <person name="Manak J.R."/>
            <person name="Thompson E.M."/>
            <person name="Jaillon O."/>
            <person name="Du Pasquier L."/>
            <person name="Boudinot P."/>
            <person name="Liberles D.A."/>
            <person name="Volff J.N."/>
            <person name="Philippe H."/>
            <person name="Lenhard B."/>
            <person name="Roest Crollius H."/>
            <person name="Wincker P."/>
            <person name="Chourrout D."/>
        </authorList>
    </citation>
    <scope>NUCLEOTIDE SEQUENCE [LARGE SCALE GENOMIC DNA]</scope>
</reference>
<dbReference type="Proteomes" id="UP000011014">
    <property type="component" value="Unassembled WGS sequence"/>
</dbReference>
<sequence>LLSLPFWVTIYFGAFFYPIAVTFWVLVLHTTLAAIANTGYFVTLRHEITIAQASPASIETGTLEPSCNLNAAASSANALIILNFFIFTFLIAVLYFVGSCVFY</sequence>
<accession>E4Z6P1</accession>
<feature type="transmembrane region" description="Helical" evidence="1">
    <location>
        <begin position="6"/>
        <end position="27"/>
    </location>
</feature>
<gene>
    <name evidence="2" type="ORF">GSOID_T00027961001</name>
</gene>
<name>E4Z6P1_OIKDI</name>
<feature type="non-terminal residue" evidence="2">
    <location>
        <position position="1"/>
    </location>
</feature>
<evidence type="ECO:0000313" key="2">
    <source>
        <dbReference type="EMBL" id="CBY43369.1"/>
    </source>
</evidence>
<keyword evidence="1" id="KW-0472">Membrane</keyword>
<proteinExistence type="predicted"/>
<keyword evidence="1" id="KW-0812">Transmembrane</keyword>
<feature type="transmembrane region" description="Helical" evidence="1">
    <location>
        <begin position="78"/>
        <end position="97"/>
    </location>
</feature>